<gene>
    <name evidence="1" type="ORF">L596_006542</name>
</gene>
<name>A0A4U8V2G8_STECR</name>
<dbReference type="AlphaFoldDB" id="A0A4U8V2G8"/>
<reference evidence="1 2" key="2">
    <citation type="journal article" date="2019" name="G3 (Bethesda)">
        <title>Hybrid Assembly of the Genome of the Entomopathogenic Nematode Steinernema carpocapsae Identifies the X-Chromosome.</title>
        <authorList>
            <person name="Serra L."/>
            <person name="Macchietto M."/>
            <person name="Macias-Munoz A."/>
            <person name="McGill C.J."/>
            <person name="Rodriguez I.M."/>
            <person name="Rodriguez B."/>
            <person name="Murad R."/>
            <person name="Mortazavi A."/>
        </authorList>
    </citation>
    <scope>NUCLEOTIDE SEQUENCE [LARGE SCALE GENOMIC DNA]</scope>
    <source>
        <strain evidence="1 2">ALL</strain>
    </source>
</reference>
<evidence type="ECO:0000313" key="2">
    <source>
        <dbReference type="Proteomes" id="UP000298663"/>
    </source>
</evidence>
<organism evidence="1 2">
    <name type="scientific">Steinernema carpocapsae</name>
    <name type="common">Entomopathogenic nematode</name>
    <dbReference type="NCBI Taxonomy" id="34508"/>
    <lineage>
        <taxon>Eukaryota</taxon>
        <taxon>Metazoa</taxon>
        <taxon>Ecdysozoa</taxon>
        <taxon>Nematoda</taxon>
        <taxon>Chromadorea</taxon>
        <taxon>Rhabditida</taxon>
        <taxon>Tylenchina</taxon>
        <taxon>Panagrolaimomorpha</taxon>
        <taxon>Strongyloidoidea</taxon>
        <taxon>Steinernematidae</taxon>
        <taxon>Steinernema</taxon>
    </lineage>
</organism>
<proteinExistence type="predicted"/>
<reference evidence="1 2" key="1">
    <citation type="journal article" date="2015" name="Genome Biol.">
        <title>Comparative genomics of Steinernema reveals deeply conserved gene regulatory networks.</title>
        <authorList>
            <person name="Dillman A.R."/>
            <person name="Macchietto M."/>
            <person name="Porter C.F."/>
            <person name="Rogers A."/>
            <person name="Williams B."/>
            <person name="Antoshechkin I."/>
            <person name="Lee M.M."/>
            <person name="Goodwin Z."/>
            <person name="Lu X."/>
            <person name="Lewis E.E."/>
            <person name="Goodrich-Blair H."/>
            <person name="Stock S.P."/>
            <person name="Adams B.J."/>
            <person name="Sternberg P.W."/>
            <person name="Mortazavi A."/>
        </authorList>
    </citation>
    <scope>NUCLEOTIDE SEQUENCE [LARGE SCALE GENOMIC DNA]</scope>
    <source>
        <strain evidence="1 2">ALL</strain>
    </source>
</reference>
<dbReference type="EMBL" id="CM016762">
    <property type="protein sequence ID" value="TMS40121.1"/>
    <property type="molecule type" value="Genomic_DNA"/>
</dbReference>
<protein>
    <submittedName>
        <fullName evidence="1">Uncharacterized protein</fullName>
    </submittedName>
</protein>
<accession>A0A4U8V2G8</accession>
<evidence type="ECO:0000313" key="1">
    <source>
        <dbReference type="EMBL" id="TMS40121.1"/>
    </source>
</evidence>
<keyword evidence="2" id="KW-1185">Reference proteome</keyword>
<sequence>MFVTFIVNAVGQLFSCITDTKHTQQQNETLIKHCKLSPCLNALPTHRFSSFYACKPLHDKVAFSCCVSLLSSTASAAFIANIDCFCILIGSYLRRSSLRCLIRETRQQVDFR</sequence>
<dbReference type="Proteomes" id="UP000298663">
    <property type="component" value="Chromosome X"/>
</dbReference>